<name>A0A3D9VEG4_THECX</name>
<dbReference type="SUPFAM" id="SSF56784">
    <property type="entry name" value="HAD-like"/>
    <property type="match status" value="1"/>
</dbReference>
<dbReference type="GO" id="GO:0005992">
    <property type="term" value="P:trehalose biosynthetic process"/>
    <property type="evidence" value="ECO:0007669"/>
    <property type="project" value="UniProtKB-UniPathway"/>
</dbReference>
<evidence type="ECO:0000256" key="6">
    <source>
        <dbReference type="RuleBase" id="RU361117"/>
    </source>
</evidence>
<evidence type="ECO:0000256" key="2">
    <source>
        <dbReference type="ARBA" id="ARBA00005199"/>
    </source>
</evidence>
<dbReference type="Gene3D" id="3.40.50.1000">
    <property type="entry name" value="HAD superfamily/HAD-like"/>
    <property type="match status" value="1"/>
</dbReference>
<evidence type="ECO:0000313" key="7">
    <source>
        <dbReference type="EMBL" id="REF35711.1"/>
    </source>
</evidence>
<dbReference type="NCBIfam" id="TIGR01484">
    <property type="entry name" value="HAD-SF-IIB"/>
    <property type="match status" value="1"/>
</dbReference>
<dbReference type="InterPro" id="IPR006379">
    <property type="entry name" value="HAD-SF_hydro_IIB"/>
</dbReference>
<accession>A0A3D9VEG4</accession>
<dbReference type="InterPro" id="IPR023214">
    <property type="entry name" value="HAD_sf"/>
</dbReference>
<dbReference type="RefSeq" id="WP_115849454.1">
    <property type="nucleotide sequence ID" value="NZ_QTUC01000001.1"/>
</dbReference>
<dbReference type="PANTHER" id="PTHR43768:SF3">
    <property type="entry name" value="TREHALOSE 6-PHOSPHATE PHOSPHATASE"/>
    <property type="match status" value="1"/>
</dbReference>
<reference evidence="7 8" key="1">
    <citation type="submission" date="2018-08" db="EMBL/GenBank/DDBJ databases">
        <title>Sequencing the genomes of 1000 actinobacteria strains.</title>
        <authorList>
            <person name="Klenk H.-P."/>
        </authorList>
    </citation>
    <scope>NUCLEOTIDE SEQUENCE [LARGE SCALE GENOMIC DNA]</scope>
    <source>
        <strain evidence="7 8">DSM 22891</strain>
    </source>
</reference>
<evidence type="ECO:0000313" key="8">
    <source>
        <dbReference type="Proteomes" id="UP000256485"/>
    </source>
</evidence>
<dbReference type="Pfam" id="PF02358">
    <property type="entry name" value="Trehalose_PPase"/>
    <property type="match status" value="1"/>
</dbReference>
<dbReference type="GO" id="GO:0004805">
    <property type="term" value="F:trehalose-phosphatase activity"/>
    <property type="evidence" value="ECO:0007669"/>
    <property type="project" value="UniProtKB-EC"/>
</dbReference>
<comment type="cofactor">
    <cofactor evidence="6">
        <name>Mg(2+)</name>
        <dbReference type="ChEBI" id="CHEBI:18420"/>
    </cofactor>
</comment>
<dbReference type="EC" id="3.1.3.12" evidence="6"/>
<sequence>MPVPDLAHSVRPLTQDPRSAAIFCDIDGTLAPIVEHPSQARVPTQVAERLRDLAHRYARVACVSGRRAVDARGLVSVDGIDYAGLHGAEILRAGEDRPQLAPSVAEWEGRVRDFTATCDNPTLHALQVRVEDKGPIVAFHWRDVPDEEGAHAFLRSLAQRASEAGFATHWGRKVLEIRPPVEISKAQAVRDMVLETRPKVALYGGDDATDLDAFAALDALVAEGHLDDAVRVGVRSAEGPEEIVRRADLVVDGVEGFAEVLEQLAKSS</sequence>
<organism evidence="7 8">
    <name type="scientific">Thermasporomyces composti</name>
    <dbReference type="NCBI Taxonomy" id="696763"/>
    <lineage>
        <taxon>Bacteria</taxon>
        <taxon>Bacillati</taxon>
        <taxon>Actinomycetota</taxon>
        <taxon>Actinomycetes</taxon>
        <taxon>Propionibacteriales</taxon>
        <taxon>Nocardioidaceae</taxon>
        <taxon>Thermasporomyces</taxon>
    </lineage>
</organism>
<dbReference type="AlphaFoldDB" id="A0A3D9VEG4"/>
<comment type="function">
    <text evidence="5 6">Removes the phosphate from trehalose 6-phosphate to produce free trehalose.</text>
</comment>
<comment type="catalytic activity">
    <reaction evidence="1 6">
        <text>alpha,alpha-trehalose 6-phosphate + H2O = alpha,alpha-trehalose + phosphate</text>
        <dbReference type="Rhea" id="RHEA:23420"/>
        <dbReference type="ChEBI" id="CHEBI:15377"/>
        <dbReference type="ChEBI" id="CHEBI:16551"/>
        <dbReference type="ChEBI" id="CHEBI:43474"/>
        <dbReference type="ChEBI" id="CHEBI:58429"/>
        <dbReference type="EC" id="3.1.3.12"/>
    </reaction>
</comment>
<keyword evidence="8" id="KW-1185">Reference proteome</keyword>
<comment type="caution">
    <text evidence="7">The sequence shown here is derived from an EMBL/GenBank/DDBJ whole genome shotgun (WGS) entry which is preliminary data.</text>
</comment>
<proteinExistence type="inferred from homology"/>
<keyword evidence="6" id="KW-0460">Magnesium</keyword>
<dbReference type="EMBL" id="QTUC01000001">
    <property type="protein sequence ID" value="REF35711.1"/>
    <property type="molecule type" value="Genomic_DNA"/>
</dbReference>
<protein>
    <recommendedName>
        <fullName evidence="6">Trehalose 6-phosphate phosphatase</fullName>
        <ecNumber evidence="6">3.1.3.12</ecNumber>
    </recommendedName>
</protein>
<evidence type="ECO:0000256" key="1">
    <source>
        <dbReference type="ARBA" id="ARBA00000500"/>
    </source>
</evidence>
<gene>
    <name evidence="7" type="ORF">DFJ64_1098</name>
</gene>
<dbReference type="InterPro" id="IPR003337">
    <property type="entry name" value="Trehalose_PPase"/>
</dbReference>
<evidence type="ECO:0000256" key="3">
    <source>
        <dbReference type="ARBA" id="ARBA00008770"/>
    </source>
</evidence>
<keyword evidence="6" id="KW-0479">Metal-binding</keyword>
<dbReference type="Proteomes" id="UP000256485">
    <property type="component" value="Unassembled WGS sequence"/>
</dbReference>
<evidence type="ECO:0000256" key="4">
    <source>
        <dbReference type="ARBA" id="ARBA00022801"/>
    </source>
</evidence>
<keyword evidence="4 6" id="KW-0378">Hydrolase</keyword>
<evidence type="ECO:0000256" key="5">
    <source>
        <dbReference type="ARBA" id="ARBA00024179"/>
    </source>
</evidence>
<dbReference type="PANTHER" id="PTHR43768">
    <property type="entry name" value="TREHALOSE 6-PHOSPHATE PHOSPHATASE"/>
    <property type="match status" value="1"/>
</dbReference>
<dbReference type="NCBIfam" id="TIGR00685">
    <property type="entry name" value="T6PP"/>
    <property type="match status" value="1"/>
</dbReference>
<dbReference type="Gene3D" id="3.30.70.1020">
    <property type="entry name" value="Trehalose-6-phosphate phosphatase related protein, domain 2"/>
    <property type="match status" value="1"/>
</dbReference>
<comment type="pathway">
    <text evidence="2 6">Glycan biosynthesis; trehalose biosynthesis.</text>
</comment>
<dbReference type="InterPro" id="IPR036412">
    <property type="entry name" value="HAD-like_sf"/>
</dbReference>
<dbReference type="UniPathway" id="UPA00299"/>
<comment type="similarity">
    <text evidence="3 6">Belongs to the trehalose phosphatase family.</text>
</comment>
<dbReference type="GO" id="GO:0046872">
    <property type="term" value="F:metal ion binding"/>
    <property type="evidence" value="ECO:0007669"/>
    <property type="project" value="UniProtKB-KW"/>
</dbReference>
<dbReference type="OrthoDB" id="9816160at2"/>
<dbReference type="InterPro" id="IPR044651">
    <property type="entry name" value="OTSB-like"/>
</dbReference>